<dbReference type="InterPro" id="IPR045333">
    <property type="entry name" value="ARMET-like"/>
</dbReference>
<dbReference type="Gene3D" id="1.10.720.30">
    <property type="entry name" value="SAP domain"/>
    <property type="match status" value="1"/>
</dbReference>
<evidence type="ECO:0000256" key="6">
    <source>
        <dbReference type="ARBA" id="ARBA00023157"/>
    </source>
</evidence>
<sequence>MKCASILAVAASAVCLLSSPVIAGDCEVCIKVIQDVRDSMPKTDVKSKPKVEAALGNYCASSSLGPREKKICYYIDPIKRDVAQPFSTGMPSDRVCKRINQANPEICSVKFPIKTEKLEVKDLSKLRVKQLKQILGERGVECKGCLEKGDYIKRVQETEHLANNIEL</sequence>
<evidence type="ECO:0000256" key="7">
    <source>
        <dbReference type="ARBA" id="ARBA00032923"/>
    </source>
</evidence>
<evidence type="ECO:0000256" key="1">
    <source>
        <dbReference type="ARBA" id="ARBA00004613"/>
    </source>
</evidence>
<dbReference type="InterPro" id="IPR045332">
    <property type="entry name" value="ARMET_N"/>
</dbReference>
<comment type="similarity">
    <text evidence="2">Belongs to the ARMET family.</text>
</comment>
<evidence type="ECO:0000256" key="4">
    <source>
        <dbReference type="ARBA" id="ARBA00022525"/>
    </source>
</evidence>
<evidence type="ECO:0000259" key="10">
    <source>
        <dbReference type="Pfam" id="PF20145"/>
    </source>
</evidence>
<feature type="signal peptide" evidence="8">
    <location>
        <begin position="1"/>
        <end position="23"/>
    </location>
</feature>
<dbReference type="GO" id="GO:0005576">
    <property type="term" value="C:extracellular region"/>
    <property type="evidence" value="ECO:0007669"/>
    <property type="project" value="UniProtKB-SubCell"/>
</dbReference>
<keyword evidence="6" id="KW-1015">Disulfide bond</keyword>
<feature type="chain" id="PRO_5031570534" description="Mesencephalic astrocyte-derived neurotrophic factor homolog" evidence="8">
    <location>
        <begin position="24"/>
        <end position="167"/>
    </location>
</feature>
<comment type="subcellular location">
    <subcellularLocation>
        <location evidence="1">Secreted</location>
    </subcellularLocation>
</comment>
<protein>
    <recommendedName>
        <fullName evidence="3">Mesencephalic astrocyte-derived neurotrophic factor homolog</fullName>
    </recommendedName>
    <alternativeName>
        <fullName evidence="7">MANF/CDNF-like protein</fullName>
    </alternativeName>
</protein>
<proteinExistence type="inferred from homology"/>
<organism evidence="11">
    <name type="scientific">Ditylum brightwellii</name>
    <dbReference type="NCBI Taxonomy" id="49249"/>
    <lineage>
        <taxon>Eukaryota</taxon>
        <taxon>Sar</taxon>
        <taxon>Stramenopiles</taxon>
        <taxon>Ochrophyta</taxon>
        <taxon>Bacillariophyta</taxon>
        <taxon>Mediophyceae</taxon>
        <taxon>Lithodesmiophycidae</taxon>
        <taxon>Lithodesmiales</taxon>
        <taxon>Lithodesmiaceae</taxon>
        <taxon>Ditylum</taxon>
    </lineage>
</organism>
<gene>
    <name evidence="11" type="ORF">DBRI1063_LOCUS8526</name>
</gene>
<dbReference type="PANTHER" id="PTHR12990:SF5">
    <property type="entry name" value="MESENCEPHALIC ASTROCYTE-DERIVED NEUROTROPHIC FACTOR HOMOLOG"/>
    <property type="match status" value="1"/>
</dbReference>
<dbReference type="Pfam" id="PF10208">
    <property type="entry name" value="ARMET_C"/>
    <property type="match status" value="1"/>
</dbReference>
<dbReference type="AlphaFoldDB" id="A0A7S1Z0W4"/>
<dbReference type="InterPro" id="IPR036361">
    <property type="entry name" value="SAP_dom_sf"/>
</dbReference>
<feature type="domain" description="ARMET N-terminal" evidence="10">
    <location>
        <begin position="25"/>
        <end position="112"/>
    </location>
</feature>
<evidence type="ECO:0000256" key="5">
    <source>
        <dbReference type="ARBA" id="ARBA00022729"/>
    </source>
</evidence>
<evidence type="ECO:0000256" key="8">
    <source>
        <dbReference type="SAM" id="SignalP"/>
    </source>
</evidence>
<evidence type="ECO:0000256" key="3">
    <source>
        <dbReference type="ARBA" id="ARBA00014267"/>
    </source>
</evidence>
<dbReference type="Gene3D" id="1.10.225.10">
    <property type="entry name" value="Saposin-like"/>
    <property type="match status" value="1"/>
</dbReference>
<accession>A0A7S1Z0W4</accession>
<keyword evidence="5 8" id="KW-0732">Signal</keyword>
<evidence type="ECO:0000256" key="2">
    <source>
        <dbReference type="ARBA" id="ARBA00005617"/>
    </source>
</evidence>
<evidence type="ECO:0000313" key="11">
    <source>
        <dbReference type="EMBL" id="CAD9325253.1"/>
    </source>
</evidence>
<dbReference type="PANTHER" id="PTHR12990">
    <property type="entry name" value="ARMET-LIKE PROTEIN"/>
    <property type="match status" value="1"/>
</dbReference>
<evidence type="ECO:0000259" key="9">
    <source>
        <dbReference type="Pfam" id="PF10208"/>
    </source>
</evidence>
<name>A0A7S1Z0W4_9STRA</name>
<feature type="domain" description="ARMET C-terminal" evidence="9">
    <location>
        <begin position="122"/>
        <end position="159"/>
    </location>
</feature>
<reference evidence="11" key="1">
    <citation type="submission" date="2021-01" db="EMBL/GenBank/DDBJ databases">
        <authorList>
            <person name="Corre E."/>
            <person name="Pelletier E."/>
            <person name="Niang G."/>
            <person name="Scheremetjew M."/>
            <person name="Finn R."/>
            <person name="Kale V."/>
            <person name="Holt S."/>
            <person name="Cochrane G."/>
            <person name="Meng A."/>
            <person name="Brown T."/>
            <person name="Cohen L."/>
        </authorList>
    </citation>
    <scope>NUCLEOTIDE SEQUENCE</scope>
    <source>
        <strain evidence="11">Pop2</strain>
    </source>
</reference>
<dbReference type="InterPro" id="IPR019345">
    <property type="entry name" value="ARMET_C"/>
</dbReference>
<dbReference type="Pfam" id="PF20145">
    <property type="entry name" value="ARMET_N"/>
    <property type="match status" value="1"/>
</dbReference>
<dbReference type="SUPFAM" id="SSF68906">
    <property type="entry name" value="SAP domain"/>
    <property type="match status" value="1"/>
</dbReference>
<dbReference type="EMBL" id="HBGN01013323">
    <property type="protein sequence ID" value="CAD9325253.1"/>
    <property type="molecule type" value="Transcribed_RNA"/>
</dbReference>
<keyword evidence="4" id="KW-0964">Secreted</keyword>